<sequence length="159" mass="18116">MNTIENELRYVTNENSESIELETNLNPEQSKDPGTQGAPPKYGIDQILNPCECPQDFGQVKIIDAETKCRIVKFSIKVKNLCKGKEYLVAVVLYKWVWVWPCKWVRVPIAEDCKIAKFTGCDNCGEDIVYFKLAIKEPLCSRQRIGFDVTGNYVNSCNL</sequence>
<proteinExistence type="predicted"/>
<gene>
    <name evidence="1" type="ORF">IO99_16975</name>
</gene>
<dbReference type="RefSeq" id="WP_035135312.1">
    <property type="nucleotide sequence ID" value="NZ_JPMD01000047.1"/>
</dbReference>
<accession>A0A084J7W0</accession>
<name>A0A084J7W0_9CLOT</name>
<comment type="caution">
    <text evidence="1">The sequence shown here is derived from an EMBL/GenBank/DDBJ whole genome shotgun (WGS) entry which is preliminary data.</text>
</comment>
<dbReference type="AlphaFoldDB" id="A0A084J7W0"/>
<reference evidence="1 2" key="1">
    <citation type="submission" date="2014-07" db="EMBL/GenBank/DDBJ databases">
        <title>Draft genome of Clostridium sulfidigenes 113A isolated from sediments associated with methane hydrate from Krishna Godavari basin.</title>
        <authorList>
            <person name="Honkalas V.S."/>
            <person name="Dabir A.P."/>
            <person name="Arora P."/>
            <person name="Dhakephalkar P.K."/>
        </authorList>
    </citation>
    <scope>NUCLEOTIDE SEQUENCE [LARGE SCALE GENOMIC DNA]</scope>
    <source>
        <strain evidence="1 2">113A</strain>
    </source>
</reference>
<dbReference type="eggNOG" id="ENOG50325MV">
    <property type="taxonomic scope" value="Bacteria"/>
</dbReference>
<evidence type="ECO:0000313" key="1">
    <source>
        <dbReference type="EMBL" id="KEZ85044.1"/>
    </source>
</evidence>
<dbReference type="EMBL" id="JPMD01000047">
    <property type="protein sequence ID" value="KEZ85044.1"/>
    <property type="molecule type" value="Genomic_DNA"/>
</dbReference>
<organism evidence="1 2">
    <name type="scientific">Clostridium sulfidigenes</name>
    <dbReference type="NCBI Taxonomy" id="318464"/>
    <lineage>
        <taxon>Bacteria</taxon>
        <taxon>Bacillati</taxon>
        <taxon>Bacillota</taxon>
        <taxon>Clostridia</taxon>
        <taxon>Eubacteriales</taxon>
        <taxon>Clostridiaceae</taxon>
        <taxon>Clostridium</taxon>
    </lineage>
</organism>
<dbReference type="Proteomes" id="UP000028542">
    <property type="component" value="Unassembled WGS sequence"/>
</dbReference>
<keyword evidence="2" id="KW-1185">Reference proteome</keyword>
<protein>
    <submittedName>
        <fullName evidence="1">Uncharacterized protein</fullName>
    </submittedName>
</protein>
<evidence type="ECO:0000313" key="2">
    <source>
        <dbReference type="Proteomes" id="UP000028542"/>
    </source>
</evidence>